<dbReference type="PROSITE" id="PS50222">
    <property type="entry name" value="EF_HAND_2"/>
    <property type="match status" value="1"/>
</dbReference>
<dbReference type="SMART" id="SM00027">
    <property type="entry name" value="EH"/>
    <property type="match status" value="1"/>
</dbReference>
<feature type="domain" description="EH" evidence="2">
    <location>
        <begin position="1"/>
        <end position="69"/>
    </location>
</feature>
<dbReference type="PROSITE" id="PS00018">
    <property type="entry name" value="EF_HAND_1"/>
    <property type="match status" value="1"/>
</dbReference>
<dbReference type="GO" id="GO:0006897">
    <property type="term" value="P:endocytosis"/>
    <property type="evidence" value="ECO:0007669"/>
    <property type="project" value="TreeGrafter"/>
</dbReference>
<protein>
    <submittedName>
        <fullName evidence="6">Epidermal growth factor receptor substrate 15-like 1</fullName>
    </submittedName>
</protein>
<dbReference type="GO" id="GO:0005737">
    <property type="term" value="C:cytoplasm"/>
    <property type="evidence" value="ECO:0007669"/>
    <property type="project" value="TreeGrafter"/>
</dbReference>
<dbReference type="GO" id="GO:0005509">
    <property type="term" value="F:calcium ion binding"/>
    <property type="evidence" value="ECO:0007669"/>
    <property type="project" value="InterPro"/>
</dbReference>
<evidence type="ECO:0000259" key="2">
    <source>
        <dbReference type="PROSITE" id="PS50031"/>
    </source>
</evidence>
<accession>A0A0M3KGI2</accession>
<evidence type="ECO:0000313" key="4">
    <source>
        <dbReference type="EMBL" id="VDK69948.1"/>
    </source>
</evidence>
<dbReference type="Gene3D" id="1.10.238.10">
    <property type="entry name" value="EF-hand"/>
    <property type="match status" value="2"/>
</dbReference>
<dbReference type="WBParaSite" id="ASIM_0002009601-mRNA-1">
    <property type="protein sequence ID" value="ASIM_0002009601-mRNA-1"/>
    <property type="gene ID" value="ASIM_0002009601"/>
</dbReference>
<dbReference type="InterPro" id="IPR018247">
    <property type="entry name" value="EF_Hand_1_Ca_BS"/>
</dbReference>
<dbReference type="GO" id="GO:0005886">
    <property type="term" value="C:plasma membrane"/>
    <property type="evidence" value="ECO:0007669"/>
    <property type="project" value="TreeGrafter"/>
</dbReference>
<feature type="domain" description="EF-hand" evidence="3">
    <location>
        <begin position="20"/>
        <end position="55"/>
    </location>
</feature>
<evidence type="ECO:0000256" key="1">
    <source>
        <dbReference type="ARBA" id="ARBA00022837"/>
    </source>
</evidence>
<dbReference type="AlphaFoldDB" id="A0A0M3KGI2"/>
<dbReference type="InterPro" id="IPR000261">
    <property type="entry name" value="EH_dom"/>
</dbReference>
<keyword evidence="5" id="KW-1185">Reference proteome</keyword>
<dbReference type="Proteomes" id="UP000267096">
    <property type="component" value="Unassembled WGS sequence"/>
</dbReference>
<reference evidence="4 5" key="2">
    <citation type="submission" date="2018-11" db="EMBL/GenBank/DDBJ databases">
        <authorList>
            <consortium name="Pathogen Informatics"/>
        </authorList>
    </citation>
    <scope>NUCLEOTIDE SEQUENCE [LARGE SCALE GENOMIC DNA]</scope>
</reference>
<keyword evidence="1" id="KW-0106">Calcium</keyword>
<name>A0A0M3KGI2_ANISI</name>
<reference evidence="6" key="1">
    <citation type="submission" date="2017-02" db="UniProtKB">
        <authorList>
            <consortium name="WormBaseParasite"/>
        </authorList>
    </citation>
    <scope>IDENTIFICATION</scope>
</reference>
<sequence length="208" mass="22812">MVYWADRPAQVRPVLMNSGLPGASLAKIWELSDIDKDGKLDRIEMSIALHLVYNTLKGESIPPILPPALDGKLDRIEMSIALHLVYNTLKGESIPPILPPALVHPSKVGKQHRMSVVKWSAEARDKSRHSSVTSLDTCGLVGGAKFNINYSDYTNRSQSVQPYSSINAQTSCASLPALESRSQSVGGVWPIETSLYEAQFLKADKNKD</sequence>
<dbReference type="OrthoDB" id="524326at2759"/>
<dbReference type="EMBL" id="UYRR01037318">
    <property type="protein sequence ID" value="VDK69948.1"/>
    <property type="molecule type" value="Genomic_DNA"/>
</dbReference>
<evidence type="ECO:0000313" key="5">
    <source>
        <dbReference type="Proteomes" id="UP000267096"/>
    </source>
</evidence>
<evidence type="ECO:0000313" key="6">
    <source>
        <dbReference type="WBParaSite" id="ASIM_0002009601-mRNA-1"/>
    </source>
</evidence>
<dbReference type="PANTHER" id="PTHR11216">
    <property type="entry name" value="EH DOMAIN"/>
    <property type="match status" value="1"/>
</dbReference>
<dbReference type="SUPFAM" id="SSF47473">
    <property type="entry name" value="EF-hand"/>
    <property type="match status" value="2"/>
</dbReference>
<evidence type="ECO:0000259" key="3">
    <source>
        <dbReference type="PROSITE" id="PS50222"/>
    </source>
</evidence>
<proteinExistence type="predicted"/>
<dbReference type="PROSITE" id="PS50031">
    <property type="entry name" value="EH"/>
    <property type="match status" value="1"/>
</dbReference>
<organism evidence="6">
    <name type="scientific">Anisakis simplex</name>
    <name type="common">Herring worm</name>
    <dbReference type="NCBI Taxonomy" id="6269"/>
    <lineage>
        <taxon>Eukaryota</taxon>
        <taxon>Metazoa</taxon>
        <taxon>Ecdysozoa</taxon>
        <taxon>Nematoda</taxon>
        <taxon>Chromadorea</taxon>
        <taxon>Rhabditida</taxon>
        <taxon>Spirurina</taxon>
        <taxon>Ascaridomorpha</taxon>
        <taxon>Ascaridoidea</taxon>
        <taxon>Anisakidae</taxon>
        <taxon>Anisakis</taxon>
        <taxon>Anisakis simplex complex</taxon>
    </lineage>
</organism>
<dbReference type="InterPro" id="IPR011992">
    <property type="entry name" value="EF-hand-dom_pair"/>
</dbReference>
<dbReference type="InterPro" id="IPR002048">
    <property type="entry name" value="EF_hand_dom"/>
</dbReference>
<dbReference type="PANTHER" id="PTHR11216:SF170">
    <property type="entry name" value="DYNAMIN ASSOCIATED PROTEIN 160, ISOFORM D"/>
    <property type="match status" value="1"/>
</dbReference>
<dbReference type="GO" id="GO:0016197">
    <property type="term" value="P:endosomal transport"/>
    <property type="evidence" value="ECO:0007669"/>
    <property type="project" value="TreeGrafter"/>
</dbReference>
<dbReference type="CDD" id="cd00052">
    <property type="entry name" value="EH"/>
    <property type="match status" value="1"/>
</dbReference>
<dbReference type="Pfam" id="PF12763">
    <property type="entry name" value="EH"/>
    <property type="match status" value="1"/>
</dbReference>
<gene>
    <name evidence="4" type="ORF">ASIM_LOCUS19481</name>
</gene>